<evidence type="ECO:0000256" key="8">
    <source>
        <dbReference type="RuleBase" id="RU003421"/>
    </source>
</evidence>
<dbReference type="PANTHER" id="PTHR43722:SF1">
    <property type="entry name" value="PROLINE IMINOPEPTIDASE"/>
    <property type="match status" value="1"/>
</dbReference>
<gene>
    <name evidence="10" type="primary">LOC100272740</name>
</gene>
<evidence type="ECO:0000256" key="1">
    <source>
        <dbReference type="ARBA" id="ARBA00001585"/>
    </source>
</evidence>
<keyword evidence="5" id="KW-0963">Cytoplasm</keyword>
<reference evidence="11" key="1">
    <citation type="journal article" date="2009" name="Science">
        <title>The B73 maize genome: complexity, diversity, and dynamics.</title>
        <authorList>
            <person name="Schnable P.S."/>
            <person name="Ware D."/>
            <person name="Fulton R.S."/>
            <person name="Stein J.C."/>
            <person name="Wei F."/>
            <person name="Pasternak S."/>
            <person name="Liang C."/>
            <person name="Zhang J."/>
            <person name="Fulton L."/>
            <person name="Graves T.A."/>
            <person name="Minx P."/>
            <person name="Reily A.D."/>
            <person name="Courtney L."/>
            <person name="Kruchowski S.S."/>
            <person name="Tomlinson C."/>
            <person name="Strong C."/>
            <person name="Delehaunty K."/>
            <person name="Fronick C."/>
            <person name="Courtney B."/>
            <person name="Rock S.M."/>
            <person name="Belter E."/>
            <person name="Du F."/>
            <person name="Kim K."/>
            <person name="Abbott R.M."/>
            <person name="Cotton M."/>
            <person name="Levy A."/>
            <person name="Marchetto P."/>
            <person name="Ochoa K."/>
            <person name="Jackson S.M."/>
            <person name="Gillam B."/>
            <person name="Chen W."/>
            <person name="Yan L."/>
            <person name="Higginbotham J."/>
            <person name="Cardenas M."/>
            <person name="Waligorski J."/>
            <person name="Applebaum E."/>
            <person name="Phelps L."/>
            <person name="Falcone J."/>
            <person name="Kanchi K."/>
            <person name="Thane T."/>
            <person name="Scimone A."/>
            <person name="Thane N."/>
            <person name="Henke J."/>
            <person name="Wang T."/>
            <person name="Ruppert J."/>
            <person name="Shah N."/>
            <person name="Rotter K."/>
            <person name="Hodges J."/>
            <person name="Ingenthron E."/>
            <person name="Cordes M."/>
            <person name="Kohlberg S."/>
            <person name="Sgro J."/>
            <person name="Delgado B."/>
            <person name="Mead K."/>
            <person name="Chinwalla A."/>
            <person name="Leonard S."/>
            <person name="Crouse K."/>
            <person name="Collura K."/>
            <person name="Kudrna D."/>
            <person name="Currie J."/>
            <person name="He R."/>
            <person name="Angelova A."/>
            <person name="Rajasekar S."/>
            <person name="Mueller T."/>
            <person name="Lomeli R."/>
            <person name="Scara G."/>
            <person name="Ko A."/>
            <person name="Delaney K."/>
            <person name="Wissotski M."/>
            <person name="Lopez G."/>
            <person name="Campos D."/>
            <person name="Braidotti M."/>
            <person name="Ashley E."/>
            <person name="Golser W."/>
            <person name="Kim H."/>
            <person name="Lee S."/>
            <person name="Lin J."/>
            <person name="Dujmic Z."/>
            <person name="Kim W."/>
            <person name="Talag J."/>
            <person name="Zuccolo A."/>
            <person name="Fan C."/>
            <person name="Sebastian A."/>
            <person name="Kramer M."/>
            <person name="Spiegel L."/>
            <person name="Nascimento L."/>
            <person name="Zutavern T."/>
            <person name="Miller B."/>
            <person name="Ambroise C."/>
            <person name="Muller S."/>
            <person name="Spooner W."/>
            <person name="Narechania A."/>
            <person name="Ren L."/>
            <person name="Wei S."/>
            <person name="Kumari S."/>
            <person name="Faga B."/>
            <person name="Levy M.J."/>
            <person name="McMahan L."/>
            <person name="Van Buren P."/>
            <person name="Vaughn M.W."/>
            <person name="Ying K."/>
            <person name="Yeh C.-T."/>
            <person name="Emrich S.J."/>
            <person name="Jia Y."/>
            <person name="Kalyanaraman A."/>
            <person name="Hsia A.-P."/>
            <person name="Barbazuk W.B."/>
            <person name="Baucom R.S."/>
            <person name="Brutnell T.P."/>
            <person name="Carpita N.C."/>
            <person name="Chaparro C."/>
            <person name="Chia J.-M."/>
            <person name="Deragon J.-M."/>
            <person name="Estill J.C."/>
            <person name="Fu Y."/>
            <person name="Jeddeloh J.A."/>
            <person name="Han Y."/>
            <person name="Lee H."/>
            <person name="Li P."/>
            <person name="Lisch D.R."/>
            <person name="Liu S."/>
            <person name="Liu Z."/>
            <person name="Nagel D.H."/>
            <person name="McCann M.C."/>
            <person name="SanMiguel P."/>
            <person name="Myers A.M."/>
            <person name="Nettleton D."/>
            <person name="Nguyen J."/>
            <person name="Penning B.W."/>
            <person name="Ponnala L."/>
            <person name="Schneider K.L."/>
            <person name="Schwartz D.C."/>
            <person name="Sharma A."/>
            <person name="Soderlund C."/>
            <person name="Springer N.M."/>
            <person name="Sun Q."/>
            <person name="Wang H."/>
            <person name="Waterman M."/>
            <person name="Westerman R."/>
            <person name="Wolfgruber T.K."/>
            <person name="Yang L."/>
            <person name="Yu Y."/>
            <person name="Zhang L."/>
            <person name="Zhou S."/>
            <person name="Zhu Q."/>
            <person name="Bennetzen J.L."/>
            <person name="Dawe R.K."/>
            <person name="Jiang J."/>
            <person name="Jiang N."/>
            <person name="Presting G.G."/>
            <person name="Wessler S.R."/>
            <person name="Aluru S."/>
            <person name="Martienssen R.A."/>
            <person name="Clifton S.W."/>
            <person name="McCombie W.R."/>
            <person name="Wing R.A."/>
            <person name="Wilson R.K."/>
        </authorList>
    </citation>
    <scope>NUCLEOTIDE SEQUENCE [LARGE SCALE GENOMIC DNA]</scope>
    <source>
        <strain evidence="11">cv. B73</strain>
    </source>
</reference>
<evidence type="ECO:0000256" key="5">
    <source>
        <dbReference type="ARBA" id="ARBA00022490"/>
    </source>
</evidence>
<dbReference type="InterPro" id="IPR005944">
    <property type="entry name" value="Pro_iminopeptidase"/>
</dbReference>
<keyword evidence="11" id="KW-1185">Reference proteome</keyword>
<sequence>MGFLTREFVTVVFSVPPFAGEGGLGCVQAKGTRRRCRASLSVPIAAQMDPSSEPLYAQVEPYDSGFLKVSDVHTIYYEQSGNPQGHAAVFLHGGPGAGTSPGNRRFFDPQFYRIVLFDQRGAGRSTPHACLEQNTTWDLVADIEKLREHLGIPEWQVFGGSWGSTLALAYSQEHPDKVTGLVLRGIFLLRKKEFDWFYEGGAAAIFPDAWEPFRDFIPEDERNCFVDAYNKRLTSSDPIVQVEAAKRWTMWEMMTAQLIQNNDNIKRGEDDEFSLAFARIENHYFVNKGFLPSDSFLLDNVDKIRHIKGFIVQVCLSMSFAVFTMSMCVC</sequence>
<evidence type="ECO:0000313" key="11">
    <source>
        <dbReference type="Proteomes" id="UP000007305"/>
    </source>
</evidence>
<name>A0A804Q3R9_MAIZE</name>
<keyword evidence="12" id="KW-1267">Proteomics identification</keyword>
<evidence type="ECO:0000256" key="3">
    <source>
        <dbReference type="ARBA" id="ARBA00010088"/>
    </source>
</evidence>
<evidence type="ECO:0000256" key="7">
    <source>
        <dbReference type="ARBA" id="ARBA00022801"/>
    </source>
</evidence>
<dbReference type="InterPro" id="IPR000073">
    <property type="entry name" value="AB_hydrolase_1"/>
</dbReference>
<feature type="domain" description="AB hydrolase-1" evidence="9">
    <location>
        <begin position="89"/>
        <end position="210"/>
    </location>
</feature>
<dbReference type="EnsemblPlants" id="Zm00001eb292750_T003">
    <property type="protein sequence ID" value="Zm00001eb292750_P003"/>
    <property type="gene ID" value="Zm00001eb292750"/>
</dbReference>
<reference evidence="10" key="3">
    <citation type="submission" date="2021-05" db="UniProtKB">
        <authorList>
            <consortium name="EnsemblPlants"/>
        </authorList>
    </citation>
    <scope>IDENTIFICATION</scope>
    <source>
        <strain evidence="10">cv. B73</strain>
    </source>
</reference>
<evidence type="ECO:0000259" key="9">
    <source>
        <dbReference type="Pfam" id="PF00561"/>
    </source>
</evidence>
<proteinExistence type="evidence at protein level"/>
<dbReference type="GO" id="GO:0004177">
    <property type="term" value="F:aminopeptidase activity"/>
    <property type="evidence" value="ECO:0007669"/>
    <property type="project" value="UniProtKB-KW"/>
</dbReference>
<evidence type="ECO:0000313" key="10">
    <source>
        <dbReference type="EnsemblPlants" id="Zm00001eb292750_P003"/>
    </source>
</evidence>
<dbReference type="GO" id="GO:0005737">
    <property type="term" value="C:cytoplasm"/>
    <property type="evidence" value="ECO:0007669"/>
    <property type="project" value="UniProtKB-SubCell"/>
</dbReference>
<dbReference type="PANTHER" id="PTHR43722">
    <property type="entry name" value="PROLINE IMINOPEPTIDASE"/>
    <property type="match status" value="1"/>
</dbReference>
<keyword evidence="6 8" id="KW-0645">Protease</keyword>
<dbReference type="PRINTS" id="PR00793">
    <property type="entry name" value="PROAMNOPTASE"/>
</dbReference>
<comment type="catalytic activity">
    <reaction evidence="1 8">
        <text>Release of N-terminal proline from a peptide.</text>
        <dbReference type="EC" id="3.4.11.5"/>
    </reaction>
</comment>
<evidence type="ECO:0000256" key="2">
    <source>
        <dbReference type="ARBA" id="ARBA00004496"/>
    </source>
</evidence>
<keyword evidence="4 8" id="KW-0031">Aminopeptidase</keyword>
<protein>
    <recommendedName>
        <fullName evidence="8">Proline iminopeptidase</fullName>
        <ecNumber evidence="8">3.4.11.5</ecNumber>
    </recommendedName>
</protein>
<accession>A0A804Q3R9</accession>
<reference evidence="10" key="2">
    <citation type="submission" date="2019-07" db="EMBL/GenBank/DDBJ databases">
        <authorList>
            <person name="Seetharam A."/>
            <person name="Woodhouse M."/>
            <person name="Cannon E."/>
        </authorList>
    </citation>
    <scope>NUCLEOTIDE SEQUENCE [LARGE SCALE GENOMIC DNA]</scope>
    <source>
        <strain evidence="10">cv. B73</strain>
    </source>
</reference>
<dbReference type="Proteomes" id="UP000007305">
    <property type="component" value="Chromosome 6"/>
</dbReference>
<evidence type="ECO:0000256" key="4">
    <source>
        <dbReference type="ARBA" id="ARBA00022438"/>
    </source>
</evidence>
<dbReference type="AlphaFoldDB" id="A0A804Q3R9"/>
<dbReference type="OrthoDB" id="10249433at2759"/>
<comment type="similarity">
    <text evidence="3 8">Belongs to the peptidase S33 family.</text>
</comment>
<dbReference type="GO" id="GO:0006508">
    <property type="term" value="P:proteolysis"/>
    <property type="evidence" value="ECO:0007669"/>
    <property type="project" value="UniProtKB-KW"/>
</dbReference>
<keyword evidence="7 8" id="KW-0378">Hydrolase</keyword>
<dbReference type="Gene3D" id="3.40.50.1820">
    <property type="entry name" value="alpha/beta hydrolase"/>
    <property type="match status" value="1"/>
</dbReference>
<dbReference type="SUPFAM" id="SSF53474">
    <property type="entry name" value="alpha/beta-Hydrolases"/>
    <property type="match status" value="1"/>
</dbReference>
<dbReference type="Gramene" id="Zm00001eb292750_T003">
    <property type="protein sequence ID" value="Zm00001eb292750_P003"/>
    <property type="gene ID" value="Zm00001eb292750"/>
</dbReference>
<evidence type="ECO:0007829" key="12">
    <source>
        <dbReference type="PeptideAtlas" id="A0A804Q3R9"/>
    </source>
</evidence>
<dbReference type="InterPro" id="IPR002410">
    <property type="entry name" value="Peptidase_S33"/>
</dbReference>
<dbReference type="EC" id="3.4.11.5" evidence="8"/>
<evidence type="ECO:0000256" key="6">
    <source>
        <dbReference type="ARBA" id="ARBA00022670"/>
    </source>
</evidence>
<dbReference type="NCBIfam" id="TIGR01249">
    <property type="entry name" value="pro_imino_pep_1"/>
    <property type="match status" value="1"/>
</dbReference>
<organism evidence="10 11">
    <name type="scientific">Zea mays</name>
    <name type="common">Maize</name>
    <dbReference type="NCBI Taxonomy" id="4577"/>
    <lineage>
        <taxon>Eukaryota</taxon>
        <taxon>Viridiplantae</taxon>
        <taxon>Streptophyta</taxon>
        <taxon>Embryophyta</taxon>
        <taxon>Tracheophyta</taxon>
        <taxon>Spermatophyta</taxon>
        <taxon>Magnoliopsida</taxon>
        <taxon>Liliopsida</taxon>
        <taxon>Poales</taxon>
        <taxon>Poaceae</taxon>
        <taxon>PACMAD clade</taxon>
        <taxon>Panicoideae</taxon>
        <taxon>Andropogonodae</taxon>
        <taxon>Andropogoneae</taxon>
        <taxon>Tripsacinae</taxon>
        <taxon>Zea</taxon>
    </lineage>
</organism>
<comment type="subcellular location">
    <subcellularLocation>
        <location evidence="2">Cytoplasm</location>
    </subcellularLocation>
</comment>
<dbReference type="Pfam" id="PF00561">
    <property type="entry name" value="Abhydrolase_1"/>
    <property type="match status" value="1"/>
</dbReference>
<dbReference type="PRINTS" id="PR00111">
    <property type="entry name" value="ABHYDROLASE"/>
</dbReference>
<dbReference type="InterPro" id="IPR029058">
    <property type="entry name" value="AB_hydrolase_fold"/>
</dbReference>